<dbReference type="InterPro" id="IPR011051">
    <property type="entry name" value="RmlC_Cupin_sf"/>
</dbReference>
<keyword evidence="3" id="KW-0560">Oxidoreductase</keyword>
<evidence type="ECO:0000259" key="2">
    <source>
        <dbReference type="Pfam" id="PF07883"/>
    </source>
</evidence>
<dbReference type="Proteomes" id="UP001138793">
    <property type="component" value="Unassembled WGS sequence"/>
</dbReference>
<organism evidence="3 4">
    <name type="scientific">Oceanobacillus polygoni</name>
    <dbReference type="NCBI Taxonomy" id="1235259"/>
    <lineage>
        <taxon>Bacteria</taxon>
        <taxon>Bacillati</taxon>
        <taxon>Bacillota</taxon>
        <taxon>Bacilli</taxon>
        <taxon>Bacillales</taxon>
        <taxon>Bacillaceae</taxon>
        <taxon>Oceanobacillus</taxon>
    </lineage>
</organism>
<dbReference type="Pfam" id="PF07883">
    <property type="entry name" value="Cupin_2"/>
    <property type="match status" value="1"/>
</dbReference>
<dbReference type="AlphaFoldDB" id="A0A9X0YRC4"/>
<dbReference type="EMBL" id="JAGGMB010000001">
    <property type="protein sequence ID" value="MBP2075854.1"/>
    <property type="molecule type" value="Genomic_DNA"/>
</dbReference>
<proteinExistence type="predicted"/>
<name>A0A9X0YRC4_9BACI</name>
<dbReference type="InterPro" id="IPR014710">
    <property type="entry name" value="RmlC-like_jellyroll"/>
</dbReference>
<dbReference type="InterPro" id="IPR013096">
    <property type="entry name" value="Cupin_2"/>
</dbReference>
<feature type="domain" description="Cupin type-2" evidence="2">
    <location>
        <begin position="42"/>
        <end position="109"/>
    </location>
</feature>
<gene>
    <name evidence="3" type="ORF">J2Z64_000065</name>
</gene>
<dbReference type="GO" id="GO:0051213">
    <property type="term" value="F:dioxygenase activity"/>
    <property type="evidence" value="ECO:0007669"/>
    <property type="project" value="UniProtKB-KW"/>
</dbReference>
<reference evidence="3" key="1">
    <citation type="submission" date="2021-03" db="EMBL/GenBank/DDBJ databases">
        <title>Genomic Encyclopedia of Type Strains, Phase IV (KMG-IV): sequencing the most valuable type-strain genomes for metagenomic binning, comparative biology and taxonomic classification.</title>
        <authorList>
            <person name="Goeker M."/>
        </authorList>
    </citation>
    <scope>NUCLEOTIDE SEQUENCE</scope>
    <source>
        <strain evidence="3">DSM 107338</strain>
    </source>
</reference>
<evidence type="ECO:0000313" key="4">
    <source>
        <dbReference type="Proteomes" id="UP001138793"/>
    </source>
</evidence>
<evidence type="ECO:0000256" key="1">
    <source>
        <dbReference type="ARBA" id="ARBA00022723"/>
    </source>
</evidence>
<comment type="caution">
    <text evidence="3">The sequence shown here is derived from an EMBL/GenBank/DDBJ whole genome shotgun (WGS) entry which is preliminary data.</text>
</comment>
<keyword evidence="4" id="KW-1185">Reference proteome</keyword>
<dbReference type="GO" id="GO:0046872">
    <property type="term" value="F:metal ion binding"/>
    <property type="evidence" value="ECO:0007669"/>
    <property type="project" value="UniProtKB-KW"/>
</dbReference>
<keyword evidence="1" id="KW-0479">Metal-binding</keyword>
<dbReference type="SUPFAM" id="SSF51182">
    <property type="entry name" value="RmlC-like cupins"/>
    <property type="match status" value="1"/>
</dbReference>
<sequence length="115" mass="13033">MVFWKNEKDVEVYSPPGHEGTFNRRLVGIAEGIENVEVIIGEMEPGGLADPHLHKNIEQIMYILSGEMYAIIEGQEAKLSAGDIVWIPKEATHDIRNTGNENLRFVLIYSPQKER</sequence>
<dbReference type="Gene3D" id="2.60.120.10">
    <property type="entry name" value="Jelly Rolls"/>
    <property type="match status" value="1"/>
</dbReference>
<protein>
    <submittedName>
        <fullName evidence="3">Quercetin dioxygenase-like cupin family protein</fullName>
    </submittedName>
</protein>
<dbReference type="OrthoDB" id="981110at2"/>
<accession>A0A9X0YRC4</accession>
<dbReference type="RefSeq" id="WP_149474116.1">
    <property type="nucleotide sequence ID" value="NZ_JAGGMB010000001.1"/>
</dbReference>
<dbReference type="PANTHER" id="PTHR35848">
    <property type="entry name" value="OXALATE-BINDING PROTEIN"/>
    <property type="match status" value="1"/>
</dbReference>
<keyword evidence="3" id="KW-0223">Dioxygenase</keyword>
<dbReference type="InterPro" id="IPR051610">
    <property type="entry name" value="GPI/OXD"/>
</dbReference>
<evidence type="ECO:0000313" key="3">
    <source>
        <dbReference type="EMBL" id="MBP2075854.1"/>
    </source>
</evidence>
<dbReference type="PANTHER" id="PTHR35848:SF6">
    <property type="entry name" value="CUPIN TYPE-2 DOMAIN-CONTAINING PROTEIN"/>
    <property type="match status" value="1"/>
</dbReference>